<feature type="compositionally biased region" description="Basic and acidic residues" evidence="1">
    <location>
        <begin position="35"/>
        <end position="49"/>
    </location>
</feature>
<feature type="compositionally biased region" description="Polar residues" evidence="1">
    <location>
        <begin position="25"/>
        <end position="34"/>
    </location>
</feature>
<comment type="caution">
    <text evidence="2">The sequence shown here is derived from an EMBL/GenBank/DDBJ whole genome shotgun (WGS) entry which is preliminary data.</text>
</comment>
<keyword evidence="3" id="KW-1185">Reference proteome</keyword>
<evidence type="ECO:0000256" key="1">
    <source>
        <dbReference type="SAM" id="MobiDB-lite"/>
    </source>
</evidence>
<feature type="region of interest" description="Disordered" evidence="1">
    <location>
        <begin position="1"/>
        <end position="49"/>
    </location>
</feature>
<dbReference type="EMBL" id="BAAASJ010000124">
    <property type="protein sequence ID" value="GAA2662964.1"/>
    <property type="molecule type" value="Genomic_DNA"/>
</dbReference>
<evidence type="ECO:0000313" key="3">
    <source>
        <dbReference type="Proteomes" id="UP001500151"/>
    </source>
</evidence>
<feature type="compositionally biased region" description="Basic and acidic residues" evidence="1">
    <location>
        <begin position="7"/>
        <end position="24"/>
    </location>
</feature>
<gene>
    <name evidence="2" type="ORF">GCM10010307_82490</name>
</gene>
<dbReference type="Proteomes" id="UP001500151">
    <property type="component" value="Unassembled WGS sequence"/>
</dbReference>
<proteinExistence type="predicted"/>
<evidence type="ECO:0000313" key="2">
    <source>
        <dbReference type="EMBL" id="GAA2662964.1"/>
    </source>
</evidence>
<reference evidence="2 3" key="1">
    <citation type="journal article" date="2019" name="Int. J. Syst. Evol. Microbiol.">
        <title>The Global Catalogue of Microorganisms (GCM) 10K type strain sequencing project: providing services to taxonomists for standard genome sequencing and annotation.</title>
        <authorList>
            <consortium name="The Broad Institute Genomics Platform"/>
            <consortium name="The Broad Institute Genome Sequencing Center for Infectious Disease"/>
            <person name="Wu L."/>
            <person name="Ma J."/>
        </authorList>
    </citation>
    <scope>NUCLEOTIDE SEQUENCE [LARGE SCALE GENOMIC DNA]</scope>
    <source>
        <strain evidence="2 3">JCM 4524</strain>
    </source>
</reference>
<sequence>MSTRPRTRADAQGRGLDDGPETERPWSSVTGTRPTTRDVSSEQSRRERPLKVTVQYVAIDGSDGEALEQCQIAAIRRALAWLASHPGSEGDVATE</sequence>
<accession>A0ABN3RXB1</accession>
<organism evidence="2 3">
    <name type="scientific">Streptomyces vastus</name>
    <dbReference type="NCBI Taxonomy" id="285451"/>
    <lineage>
        <taxon>Bacteria</taxon>
        <taxon>Bacillati</taxon>
        <taxon>Actinomycetota</taxon>
        <taxon>Actinomycetes</taxon>
        <taxon>Kitasatosporales</taxon>
        <taxon>Streptomycetaceae</taxon>
        <taxon>Streptomyces</taxon>
    </lineage>
</organism>
<protein>
    <submittedName>
        <fullName evidence="2">Uncharacterized protein</fullName>
    </submittedName>
</protein>
<name>A0ABN3RXB1_9ACTN</name>